<dbReference type="GO" id="GO:0046872">
    <property type="term" value="F:metal ion binding"/>
    <property type="evidence" value="ECO:0007669"/>
    <property type="project" value="UniProtKB-KW"/>
</dbReference>
<dbReference type="PANTHER" id="PTHR30004:SF6">
    <property type="entry name" value="D-THREONATE 4-PHOSPHATE DEHYDROGENASE"/>
    <property type="match status" value="1"/>
</dbReference>
<reference evidence="4 5" key="1">
    <citation type="submission" date="2020-02" db="EMBL/GenBank/DDBJ databases">
        <title>Out from the shadows clarifying the taxonomy of the family Cryomorphaceae and related taxa by utilizing the GTDB taxonomic framework.</title>
        <authorList>
            <person name="Bowman J.P."/>
        </authorList>
    </citation>
    <scope>NUCLEOTIDE SEQUENCE [LARGE SCALE GENOMIC DNA]</scope>
    <source>
        <strain evidence="4 5">QSSC 1-22</strain>
    </source>
</reference>
<dbReference type="RefSeq" id="WP_163285945.1">
    <property type="nucleotide sequence ID" value="NZ_JAAGVY010000028.1"/>
</dbReference>
<comment type="caution">
    <text evidence="4">The sequence shown here is derived from an EMBL/GenBank/DDBJ whole genome shotgun (WGS) entry which is preliminary data.</text>
</comment>
<protein>
    <submittedName>
        <fullName evidence="4">4-hydroxythreonine-4-phosphate dehydrogenase PdxA</fullName>
        <ecNumber evidence="4">1.1.1.262</ecNumber>
    </submittedName>
</protein>
<keyword evidence="2 4" id="KW-0560">Oxidoreductase</keyword>
<evidence type="ECO:0000313" key="5">
    <source>
        <dbReference type="Proteomes" id="UP000486602"/>
    </source>
</evidence>
<dbReference type="GO" id="GO:0050570">
    <property type="term" value="F:4-hydroxythreonine-4-phosphate dehydrogenase activity"/>
    <property type="evidence" value="ECO:0007669"/>
    <property type="project" value="UniProtKB-EC"/>
</dbReference>
<dbReference type="GO" id="GO:0051287">
    <property type="term" value="F:NAD binding"/>
    <property type="evidence" value="ECO:0007669"/>
    <property type="project" value="InterPro"/>
</dbReference>
<proteinExistence type="predicted"/>
<dbReference type="InterPro" id="IPR005255">
    <property type="entry name" value="PdxA_fam"/>
</dbReference>
<organism evidence="4 5">
    <name type="scientific">Cryomorpha ignava</name>
    <dbReference type="NCBI Taxonomy" id="101383"/>
    <lineage>
        <taxon>Bacteria</taxon>
        <taxon>Pseudomonadati</taxon>
        <taxon>Bacteroidota</taxon>
        <taxon>Flavobacteriia</taxon>
        <taxon>Flavobacteriales</taxon>
        <taxon>Cryomorphaceae</taxon>
        <taxon>Cryomorpha</taxon>
    </lineage>
</organism>
<keyword evidence="3" id="KW-0520">NAD</keyword>
<dbReference type="SUPFAM" id="SSF53659">
    <property type="entry name" value="Isocitrate/Isopropylmalate dehydrogenase-like"/>
    <property type="match status" value="1"/>
</dbReference>
<keyword evidence="5" id="KW-1185">Reference proteome</keyword>
<evidence type="ECO:0000256" key="1">
    <source>
        <dbReference type="ARBA" id="ARBA00022723"/>
    </source>
</evidence>
<dbReference type="EC" id="1.1.1.262" evidence="4"/>
<sequence length="349" mass="38343">MTSTDRIRVGITLGDMNGIGPEVILRTLSDSRLFQNIIPIVYGSNRVMNFYKKELGLDEITFQGAKDADQAVYKKANLISITREELLVEPGKVSVQAGKLAFESLQKAVQDLASNKIDVLVTAPINKKNIQSEDFHFPGHTEYLAKYSNVEDALMLMCSETLRVGVVTGHIPLKDVNTHITKQAVLKKILAIDKTLRTDFSIEKPKIAVLGLNPHAGDDGLLGMEEKDVINPAIHEARDQGILAIGPFPADGFFASSNWKNFDAVLAMYHDQGLIPFKSIAGEYGVNFTAGLPIVRTSPAHGTAYDLAGKGIASEQSFRQALYMACDIYHTRMENRELAANALQPQKKD</sequence>
<dbReference type="Proteomes" id="UP000486602">
    <property type="component" value="Unassembled WGS sequence"/>
</dbReference>
<dbReference type="NCBIfam" id="TIGR00557">
    <property type="entry name" value="pdxA"/>
    <property type="match status" value="1"/>
</dbReference>
<evidence type="ECO:0000256" key="3">
    <source>
        <dbReference type="ARBA" id="ARBA00023027"/>
    </source>
</evidence>
<evidence type="ECO:0000313" key="4">
    <source>
        <dbReference type="EMBL" id="NEN24552.1"/>
    </source>
</evidence>
<dbReference type="AlphaFoldDB" id="A0A7K3WUH7"/>
<name>A0A7K3WUH7_9FLAO</name>
<gene>
    <name evidence="4" type="primary">pdxA</name>
    <name evidence="4" type="ORF">G3O08_13675</name>
</gene>
<evidence type="ECO:0000256" key="2">
    <source>
        <dbReference type="ARBA" id="ARBA00023002"/>
    </source>
</evidence>
<dbReference type="PANTHER" id="PTHR30004">
    <property type="entry name" value="4-HYDROXYTHREONINE-4-PHOSPHATE DEHYDROGENASE"/>
    <property type="match status" value="1"/>
</dbReference>
<accession>A0A7K3WUH7</accession>
<dbReference type="Pfam" id="PF04166">
    <property type="entry name" value="PdxA"/>
    <property type="match status" value="1"/>
</dbReference>
<keyword evidence="1" id="KW-0479">Metal-binding</keyword>
<dbReference type="Gene3D" id="3.40.718.10">
    <property type="entry name" value="Isopropylmalate Dehydrogenase"/>
    <property type="match status" value="1"/>
</dbReference>
<dbReference type="EMBL" id="JAAGVY010000028">
    <property type="protein sequence ID" value="NEN24552.1"/>
    <property type="molecule type" value="Genomic_DNA"/>
</dbReference>